<evidence type="ECO:0000256" key="4">
    <source>
        <dbReference type="ARBA" id="ARBA00022786"/>
    </source>
</evidence>
<dbReference type="RefSeq" id="XP_025548338.1">
    <property type="nucleotide sequence ID" value="XM_025692981.1"/>
</dbReference>
<evidence type="ECO:0000313" key="9">
    <source>
        <dbReference type="Proteomes" id="UP000248961"/>
    </source>
</evidence>
<feature type="compositionally biased region" description="Basic and acidic residues" evidence="6">
    <location>
        <begin position="786"/>
        <end position="799"/>
    </location>
</feature>
<organism evidence="8 9">
    <name type="scientific">Aspergillus homomorphus (strain CBS 101889)</name>
    <dbReference type="NCBI Taxonomy" id="1450537"/>
    <lineage>
        <taxon>Eukaryota</taxon>
        <taxon>Fungi</taxon>
        <taxon>Dikarya</taxon>
        <taxon>Ascomycota</taxon>
        <taxon>Pezizomycotina</taxon>
        <taxon>Eurotiomycetes</taxon>
        <taxon>Eurotiomycetidae</taxon>
        <taxon>Eurotiales</taxon>
        <taxon>Aspergillaceae</taxon>
        <taxon>Aspergillus</taxon>
        <taxon>Aspergillus subgen. Circumdati</taxon>
    </lineage>
</organism>
<feature type="compositionally biased region" description="Basic and acidic residues" evidence="6">
    <location>
        <begin position="278"/>
        <end position="287"/>
    </location>
</feature>
<feature type="compositionally biased region" description="Polar residues" evidence="6">
    <location>
        <begin position="321"/>
        <end position="337"/>
    </location>
</feature>
<feature type="compositionally biased region" description="Basic residues" evidence="6">
    <location>
        <begin position="338"/>
        <end position="348"/>
    </location>
</feature>
<feature type="compositionally biased region" description="Basic and acidic residues" evidence="6">
    <location>
        <begin position="500"/>
        <end position="523"/>
    </location>
</feature>
<gene>
    <name evidence="8" type="ORF">BO97DRAFT_375274</name>
</gene>
<evidence type="ECO:0000259" key="7">
    <source>
        <dbReference type="PROSITE" id="PS50600"/>
    </source>
</evidence>
<feature type="compositionally biased region" description="Basic residues" evidence="6">
    <location>
        <begin position="867"/>
        <end position="876"/>
    </location>
</feature>
<accession>A0A395HSH1</accession>
<dbReference type="InterPro" id="IPR051947">
    <property type="entry name" value="Sentrin-specific_protease"/>
</dbReference>
<dbReference type="VEuPathDB" id="FungiDB:BO97DRAFT_375274"/>
<feature type="region of interest" description="Disordered" evidence="6">
    <location>
        <begin position="1026"/>
        <end position="1273"/>
    </location>
</feature>
<feature type="compositionally biased region" description="Basic and acidic residues" evidence="6">
    <location>
        <begin position="1104"/>
        <end position="1115"/>
    </location>
</feature>
<feature type="compositionally biased region" description="Low complexity" evidence="6">
    <location>
        <begin position="848"/>
        <end position="858"/>
    </location>
</feature>
<feature type="compositionally biased region" description="Polar residues" evidence="6">
    <location>
        <begin position="536"/>
        <end position="562"/>
    </location>
</feature>
<feature type="compositionally biased region" description="Basic and acidic residues" evidence="6">
    <location>
        <begin position="1125"/>
        <end position="1145"/>
    </location>
</feature>
<dbReference type="InterPro" id="IPR003653">
    <property type="entry name" value="Peptidase_C48_C"/>
</dbReference>
<feature type="compositionally biased region" description="Polar residues" evidence="6">
    <location>
        <begin position="1251"/>
        <end position="1261"/>
    </location>
</feature>
<feature type="region of interest" description="Disordered" evidence="6">
    <location>
        <begin position="300"/>
        <end position="353"/>
    </location>
</feature>
<dbReference type="InterPro" id="IPR038765">
    <property type="entry name" value="Papain-like_cys_pep_sf"/>
</dbReference>
<dbReference type="GO" id="GO:0016926">
    <property type="term" value="P:protein desumoylation"/>
    <property type="evidence" value="ECO:0007669"/>
    <property type="project" value="TreeGrafter"/>
</dbReference>
<evidence type="ECO:0000256" key="1">
    <source>
        <dbReference type="ARBA" id="ARBA00005234"/>
    </source>
</evidence>
<feature type="compositionally biased region" description="Basic and acidic residues" evidence="6">
    <location>
        <begin position="300"/>
        <end position="314"/>
    </location>
</feature>
<dbReference type="Gene3D" id="3.40.395.10">
    <property type="entry name" value="Adenoviral Proteinase, Chain A"/>
    <property type="match status" value="1"/>
</dbReference>
<dbReference type="OrthoDB" id="442460at2759"/>
<evidence type="ECO:0000256" key="2">
    <source>
        <dbReference type="ARBA" id="ARBA00022553"/>
    </source>
</evidence>
<feature type="region of interest" description="Disordered" evidence="6">
    <location>
        <begin position="137"/>
        <end position="165"/>
    </location>
</feature>
<evidence type="ECO:0000313" key="8">
    <source>
        <dbReference type="EMBL" id="RAL09184.1"/>
    </source>
</evidence>
<feature type="compositionally biased region" description="Basic and acidic residues" evidence="6">
    <location>
        <begin position="1"/>
        <end position="10"/>
    </location>
</feature>
<evidence type="ECO:0000256" key="5">
    <source>
        <dbReference type="ARBA" id="ARBA00022801"/>
    </source>
</evidence>
<name>A0A395HSH1_ASPHC</name>
<dbReference type="Pfam" id="PF02902">
    <property type="entry name" value="Peptidase_C48"/>
    <property type="match status" value="1"/>
</dbReference>
<dbReference type="GO" id="GO:0006508">
    <property type="term" value="P:proteolysis"/>
    <property type="evidence" value="ECO:0007669"/>
    <property type="project" value="UniProtKB-KW"/>
</dbReference>
<feature type="region of interest" description="Disordered" evidence="6">
    <location>
        <begin position="1"/>
        <end position="120"/>
    </location>
</feature>
<feature type="compositionally biased region" description="Acidic residues" evidence="6">
    <location>
        <begin position="1094"/>
        <end position="1103"/>
    </location>
</feature>
<keyword evidence="9" id="KW-1185">Reference proteome</keyword>
<protein>
    <submittedName>
        <fullName evidence="8">Cysteine proteinase</fullName>
    </submittedName>
</protein>
<feature type="compositionally biased region" description="Polar residues" evidence="6">
    <location>
        <begin position="752"/>
        <end position="765"/>
    </location>
</feature>
<dbReference type="PANTHER" id="PTHR46896:SF3">
    <property type="entry name" value="FI06413P-RELATED"/>
    <property type="match status" value="1"/>
</dbReference>
<feature type="compositionally biased region" description="Basic and acidic residues" evidence="6">
    <location>
        <begin position="204"/>
        <end position="218"/>
    </location>
</feature>
<evidence type="ECO:0000256" key="6">
    <source>
        <dbReference type="SAM" id="MobiDB-lite"/>
    </source>
</evidence>
<keyword evidence="4" id="KW-0833">Ubl conjugation pathway</keyword>
<dbReference type="PROSITE" id="PS50600">
    <property type="entry name" value="ULP_PROTEASE"/>
    <property type="match status" value="1"/>
</dbReference>
<evidence type="ECO:0000256" key="3">
    <source>
        <dbReference type="ARBA" id="ARBA00022670"/>
    </source>
</evidence>
<feature type="region of interest" description="Disordered" evidence="6">
    <location>
        <begin position="749"/>
        <end position="880"/>
    </location>
</feature>
<feature type="region of interest" description="Disordered" evidence="6">
    <location>
        <begin position="480"/>
        <end position="615"/>
    </location>
</feature>
<feature type="compositionally biased region" description="Basic residues" evidence="6">
    <location>
        <begin position="186"/>
        <end position="195"/>
    </location>
</feature>
<feature type="compositionally biased region" description="Low complexity" evidence="6">
    <location>
        <begin position="146"/>
        <end position="158"/>
    </location>
</feature>
<sequence length="1273" mass="141503">MVLSPDEKSHRPTIHNLNSYAKDEARLLPTSSQRPDPNGVAIVPGQAGKIMKKKKGDSPYGPIDRISGKTRQSGPVRASKREPRPYGRHTEEDSTAAASGRPHKRPRLRAQEPSSSSLTGNLLALTDRGIEEYPVLEIPPTATHPSRMSSTSSQLSKTSARKERNNSLFSKEYRAVEDMIHVPQQQHRKGAKYGKKPPASALPDDVHEERFTENAASERRRRPSSDGAGIFRTDRPDRAPKHEVFKGVEVVSSKEQDAHHRMLALGPRVRHGSTSPTEIRDLSDTHDSTDELVAVEVTSKKATDKIPSEKEAVLAKKRQRSSPSDIQPTDFSPSKTSFKNKRGLKRKEPKAAATIADPSSKPFKVVYAHLGHEEKHASDRQGIELVMDEKRNKLSLHIQNDPAGDFELPFNRINRVISGTSASCRVTLWLSKIEGHHQRVDMELSSPEERVRICTGLKARNVTMQFRDEDWMEGSFEKYGKEQKRHPNGLKRPASASPEKVVERPVEPVKRMRLADSLQDERGNPTVTAPGKPPGRSNSAAKSNPTSPDVSPRASNPSSGLSVQIPVKTSLLTSARLSDRQTRAMSRRYPSTTVVSDDDNEEDHSAQSQSDGPIKKWHEPLVYPRFGKKKAEVNMQDRDRLRRNDEFLNDNLIEFYIRFLQEHLSRTNEEVAKRVYFFNSFFYDTLMNIPRGKKGVNYDGVQKWTRNVDIFSHDFVVVPINEHAHWYVAIICNLPNLQELSEPQILDEPLSSEVQSSAQLDSQVQEIPETPPPQAPLTDEGTSTPRDGDAEPAKEEQTRHSLASMSLADEPQNNASKEATPADEWPEREEMSSLPAQKFPHAEAELPSSQAASSQSSAKPTESSGKAGRKPPTKRTTKFDITQPTIITFDSLGMTRTPTSRILREYLYEEAKSKKGIEIAAKCIRGITAQKIPLQPNFSDCGLYLLAYMEKFVQDPDTFIRKILQKEDVEWPPLKSGHLRKRLRKFLDALYDEQAQLSRQETGAKETMADRTPICYLLGSSLGSPEVQRKMKTVESPAKVPDEQALTSPCKAPEQSGSPSPAKRPKKSDSPSPSKAPENHPLPENGAQVCEPQVETEEAAEAETGDKETGAREEPEVSLVSSTQNKKEPSSPRPEPRESAPKHVSQEVIEVPDSQEPSTSPTKIGLKTTKPHIVMTSPSKIRLEATKPYTKTTFQSKAIPETTKPHTPITSPSKAKPETKPYTPLHLSALSTESETKTHGNEYGSVLGTPVETQVPGTPSKPTLVKDSPSKPQ</sequence>
<keyword evidence="2" id="KW-0597">Phosphoprotein</keyword>
<dbReference type="STRING" id="1450537.A0A395HSH1"/>
<dbReference type="PANTHER" id="PTHR46896">
    <property type="entry name" value="SENTRIN-SPECIFIC PROTEASE"/>
    <property type="match status" value="1"/>
</dbReference>
<dbReference type="GO" id="GO:0005737">
    <property type="term" value="C:cytoplasm"/>
    <property type="evidence" value="ECO:0007669"/>
    <property type="project" value="TreeGrafter"/>
</dbReference>
<feature type="domain" description="Ubiquitin-like protease family profile" evidence="7">
    <location>
        <begin position="631"/>
        <end position="952"/>
    </location>
</feature>
<dbReference type="AlphaFoldDB" id="A0A395HSH1"/>
<dbReference type="EMBL" id="KZ824306">
    <property type="protein sequence ID" value="RAL09184.1"/>
    <property type="molecule type" value="Genomic_DNA"/>
</dbReference>
<keyword evidence="3" id="KW-0645">Protease</keyword>
<comment type="similarity">
    <text evidence="1">Belongs to the peptidase C48 family.</text>
</comment>
<dbReference type="GeneID" id="37197270"/>
<feature type="compositionally biased region" description="Basic and acidic residues" evidence="6">
    <location>
        <begin position="232"/>
        <end position="260"/>
    </location>
</feature>
<reference evidence="8 9" key="1">
    <citation type="submission" date="2018-02" db="EMBL/GenBank/DDBJ databases">
        <title>The genomes of Aspergillus section Nigri reveals drivers in fungal speciation.</title>
        <authorList>
            <consortium name="DOE Joint Genome Institute"/>
            <person name="Vesth T.C."/>
            <person name="Nybo J."/>
            <person name="Theobald S."/>
            <person name="Brandl J."/>
            <person name="Frisvad J.C."/>
            <person name="Nielsen K.F."/>
            <person name="Lyhne E.K."/>
            <person name="Kogle M.E."/>
            <person name="Kuo A."/>
            <person name="Riley R."/>
            <person name="Clum A."/>
            <person name="Nolan M."/>
            <person name="Lipzen A."/>
            <person name="Salamov A."/>
            <person name="Henrissat B."/>
            <person name="Wiebenga A."/>
            <person name="De vries R.P."/>
            <person name="Grigoriev I.V."/>
            <person name="Mortensen U.H."/>
            <person name="Andersen M.R."/>
            <person name="Baker S.E."/>
        </authorList>
    </citation>
    <scope>NUCLEOTIDE SEQUENCE [LARGE SCALE GENOMIC DNA]</scope>
    <source>
        <strain evidence="8 9">CBS 101889</strain>
    </source>
</reference>
<dbReference type="GO" id="GO:0070139">
    <property type="term" value="F:SUMO-specific endopeptidase activity"/>
    <property type="evidence" value="ECO:0007669"/>
    <property type="project" value="TreeGrafter"/>
</dbReference>
<dbReference type="GO" id="GO:0005634">
    <property type="term" value="C:nucleus"/>
    <property type="evidence" value="ECO:0007669"/>
    <property type="project" value="TreeGrafter"/>
</dbReference>
<dbReference type="Proteomes" id="UP000248961">
    <property type="component" value="Unassembled WGS sequence"/>
</dbReference>
<feature type="compositionally biased region" description="Basic and acidic residues" evidence="6">
    <location>
        <begin position="79"/>
        <end position="92"/>
    </location>
</feature>
<keyword evidence="5" id="KW-0378">Hydrolase</keyword>
<dbReference type="SUPFAM" id="SSF54001">
    <property type="entry name" value="Cysteine proteinases"/>
    <property type="match status" value="1"/>
</dbReference>
<feature type="region of interest" description="Disordered" evidence="6">
    <location>
        <begin position="184"/>
        <end position="287"/>
    </location>
</feature>
<proteinExistence type="inferred from homology"/>